<dbReference type="Proteomes" id="UP001239445">
    <property type="component" value="Unassembled WGS sequence"/>
</dbReference>
<keyword evidence="4" id="KW-1185">Reference proteome</keyword>
<dbReference type="Gene3D" id="1.10.274.20">
    <property type="entry name" value="Phenylalanine ammonia-lyase 1, domain 3"/>
    <property type="match status" value="1"/>
</dbReference>
<evidence type="ECO:0000313" key="4">
    <source>
        <dbReference type="Proteomes" id="UP001239445"/>
    </source>
</evidence>
<dbReference type="Gene3D" id="1.10.275.10">
    <property type="entry name" value="Fumarase/aspartase (N-terminal domain)"/>
    <property type="match status" value="1"/>
</dbReference>
<protein>
    <submittedName>
        <fullName evidence="3">Phenylalanine ammonia-lyase</fullName>
    </submittedName>
</protein>
<dbReference type="GO" id="GO:0006559">
    <property type="term" value="P:L-phenylalanine catabolic process"/>
    <property type="evidence" value="ECO:0007669"/>
    <property type="project" value="InterPro"/>
</dbReference>
<keyword evidence="2" id="KW-0456">Lyase</keyword>
<dbReference type="AlphaFoldDB" id="A0AAJ0FGQ8"/>
<organism evidence="3 4">
    <name type="scientific">Echria macrotheca</name>
    <dbReference type="NCBI Taxonomy" id="438768"/>
    <lineage>
        <taxon>Eukaryota</taxon>
        <taxon>Fungi</taxon>
        <taxon>Dikarya</taxon>
        <taxon>Ascomycota</taxon>
        <taxon>Pezizomycotina</taxon>
        <taxon>Sordariomycetes</taxon>
        <taxon>Sordariomycetidae</taxon>
        <taxon>Sordariales</taxon>
        <taxon>Schizotheciaceae</taxon>
        <taxon>Echria</taxon>
    </lineage>
</organism>
<dbReference type="InterPro" id="IPR005922">
    <property type="entry name" value="Phe_NH3-lyase"/>
</dbReference>
<accession>A0AAJ0FGQ8</accession>
<dbReference type="PANTHER" id="PTHR10362">
    <property type="entry name" value="HISTIDINE AMMONIA-LYASE"/>
    <property type="match status" value="1"/>
</dbReference>
<dbReference type="GO" id="GO:0016841">
    <property type="term" value="F:ammonia-lyase activity"/>
    <property type="evidence" value="ECO:0007669"/>
    <property type="project" value="InterPro"/>
</dbReference>
<name>A0AAJ0FGQ8_9PEZI</name>
<evidence type="ECO:0000313" key="3">
    <source>
        <dbReference type="EMBL" id="KAK1760365.1"/>
    </source>
</evidence>
<evidence type="ECO:0000256" key="1">
    <source>
        <dbReference type="ARBA" id="ARBA00007238"/>
    </source>
</evidence>
<sequence length="752" mass="81901">MDTTHSRMVFDQWQLEQGRLSTEEPVTITGNDLELGNVINVACRGTPFRLSDDYKVRSRVENSVDYLELQLAKGRIIYGVNTGFGGSADARTHKLERLQSAAIQHLNVGILLEMDKNRVDKFANKLLRSHALPPPIVRAAMLIRCNSLLRGHSGVRFSIIESIARLAAHDMTPMVPLRGSISASGDLSTLSYIAGAIEGNPDVYLELPGGEVAPASEVLSAQGWEPVRFQAKEGLGITNGTAPSCAAACLALYEANRLAFLAQVLTAMGTEALDGTAHNYHPFISITRPHAGQSEAAANILRFLKHSKLSKDRGPDRAGLAQDRYALRTAPQWIGPQLEDLLLATRQIATELNSTTDNPLIDVANDRIHHGGNFQAAAVTSAMEKTMVALQNLGRLLFAQCSELINNATSNGLPPNLCFDDPSESFTFKGFDVNMAAYMAELAYLAHPMSTHVQVAEMANQSVNSMALAMARYVLEAVEVLSMMAATYIYALCQAVQLRVLQKLFHQTIPSLIREACFSYFGGSGATASPPGLSAPVEELITAISKRWDELAHVDHSSRCFIVVRDCLGRFVDNIASVPGCSQVTVPQLKEFQSKLSFELDACGNTLKARVRDEKNLCEEYLAPVTAVLYRYVRRGLGIPLNQGVSDHPPLVLREMIENKNSKRCEGSKEAKIGDISKISIGGEKTEMDNAEDSNMNSDTSRACVSETSPGCSNDSRLLVMGSQASKIYEAIRAGVLVDKVMEYCAAEGFWD</sequence>
<dbReference type="InterPro" id="IPR024083">
    <property type="entry name" value="Fumarase/histidase_N"/>
</dbReference>
<proteinExistence type="inferred from homology"/>
<comment type="caution">
    <text evidence="3">The sequence shown here is derived from an EMBL/GenBank/DDBJ whole genome shotgun (WGS) entry which is preliminary data.</text>
</comment>
<dbReference type="InterPro" id="IPR001106">
    <property type="entry name" value="Aromatic_Lyase"/>
</dbReference>
<dbReference type="InterPro" id="IPR023144">
    <property type="entry name" value="Phe_NH3-lyase_shielding_dom_sf"/>
</dbReference>
<dbReference type="GO" id="GO:0005737">
    <property type="term" value="C:cytoplasm"/>
    <property type="evidence" value="ECO:0007669"/>
    <property type="project" value="InterPro"/>
</dbReference>
<dbReference type="Gene3D" id="1.20.200.10">
    <property type="entry name" value="Fumarase/aspartase (Central domain)"/>
    <property type="match status" value="1"/>
</dbReference>
<dbReference type="EMBL" id="MU839827">
    <property type="protein sequence ID" value="KAK1760365.1"/>
    <property type="molecule type" value="Genomic_DNA"/>
</dbReference>
<evidence type="ECO:0000256" key="2">
    <source>
        <dbReference type="RuleBase" id="RU003954"/>
    </source>
</evidence>
<comment type="similarity">
    <text evidence="1 2">Belongs to the PAL/histidase family.</text>
</comment>
<dbReference type="SUPFAM" id="SSF48557">
    <property type="entry name" value="L-aspartase-like"/>
    <property type="match status" value="1"/>
</dbReference>
<gene>
    <name evidence="3" type="ORF">QBC47DRAFT_396362</name>
</gene>
<reference evidence="3" key="1">
    <citation type="submission" date="2023-06" db="EMBL/GenBank/DDBJ databases">
        <title>Genome-scale phylogeny and comparative genomics of the fungal order Sordariales.</title>
        <authorList>
            <consortium name="Lawrence Berkeley National Laboratory"/>
            <person name="Hensen N."/>
            <person name="Bonometti L."/>
            <person name="Westerberg I."/>
            <person name="Brannstrom I.O."/>
            <person name="Guillou S."/>
            <person name="Cros-Aarteil S."/>
            <person name="Calhoun S."/>
            <person name="Haridas S."/>
            <person name="Kuo A."/>
            <person name="Mondo S."/>
            <person name="Pangilinan J."/>
            <person name="Riley R."/>
            <person name="Labutti K."/>
            <person name="Andreopoulos B."/>
            <person name="Lipzen A."/>
            <person name="Chen C."/>
            <person name="Yanf M."/>
            <person name="Daum C."/>
            <person name="Ng V."/>
            <person name="Clum A."/>
            <person name="Steindorff A."/>
            <person name="Ohm R."/>
            <person name="Martin F."/>
            <person name="Silar P."/>
            <person name="Natvig D."/>
            <person name="Lalanne C."/>
            <person name="Gautier V."/>
            <person name="Ament-Velasquez S.L."/>
            <person name="Kruys A."/>
            <person name="Hutchinson M.I."/>
            <person name="Powell A.J."/>
            <person name="Barry K."/>
            <person name="Miller A.N."/>
            <person name="Grigoriev I.V."/>
            <person name="Debuchy R."/>
            <person name="Gladieux P."/>
            <person name="Thoren M.H."/>
            <person name="Johannesson H."/>
        </authorList>
    </citation>
    <scope>NUCLEOTIDE SEQUENCE</scope>
    <source>
        <strain evidence="3">PSN4</strain>
    </source>
</reference>
<dbReference type="InterPro" id="IPR008948">
    <property type="entry name" value="L-Aspartase-like"/>
</dbReference>
<dbReference type="NCBIfam" id="TIGR01226">
    <property type="entry name" value="phe_am_lyase"/>
    <property type="match status" value="1"/>
</dbReference>
<dbReference type="Pfam" id="PF00221">
    <property type="entry name" value="Lyase_aromatic"/>
    <property type="match status" value="1"/>
</dbReference>
<dbReference type="CDD" id="cd00332">
    <property type="entry name" value="PAL-HAL"/>
    <property type="match status" value="1"/>
</dbReference>